<dbReference type="Pfam" id="PF03734">
    <property type="entry name" value="YkuD"/>
    <property type="match status" value="1"/>
</dbReference>
<dbReference type="AlphaFoldDB" id="A0A1T0CU73"/>
<dbReference type="GO" id="GO:0018104">
    <property type="term" value="P:peptidoglycan-protein cross-linking"/>
    <property type="evidence" value="ECO:0007669"/>
    <property type="project" value="TreeGrafter"/>
</dbReference>
<feature type="active site" description="Nucleophile" evidence="9">
    <location>
        <position position="144"/>
    </location>
</feature>
<dbReference type="EMBL" id="MUYU01000006">
    <property type="protein sequence ID" value="OOS25671.1"/>
    <property type="molecule type" value="Genomic_DNA"/>
</dbReference>
<keyword evidence="12" id="KW-1185">Reference proteome</keyword>
<evidence type="ECO:0000256" key="5">
    <source>
        <dbReference type="ARBA" id="ARBA00022801"/>
    </source>
</evidence>
<protein>
    <submittedName>
        <fullName evidence="11">L,D-transpeptidase</fullName>
    </submittedName>
</protein>
<reference evidence="11 12" key="1">
    <citation type="submission" date="2017-02" db="EMBL/GenBank/DDBJ databases">
        <title>Draft genome sequence of Moraxella pluranimalium CCUG 54913T type strain.</title>
        <authorList>
            <person name="Salva-Serra F."/>
            <person name="Engstrom-Jakobsson H."/>
            <person name="Thorell K."/>
            <person name="Jaen-Luchoro D."/>
            <person name="Gonzales-Siles L."/>
            <person name="Karlsson R."/>
            <person name="Yazdan S."/>
            <person name="Boulund F."/>
            <person name="Johnning A."/>
            <person name="Engstrand L."/>
            <person name="Kristiansson E."/>
            <person name="Moore E."/>
        </authorList>
    </citation>
    <scope>NUCLEOTIDE SEQUENCE [LARGE SCALE GENOMIC DNA]</scope>
    <source>
        <strain evidence="11 12">CCUG 54913</strain>
    </source>
</reference>
<proteinExistence type="inferred from homology"/>
<dbReference type="InterPro" id="IPR005490">
    <property type="entry name" value="LD_TPept_cat_dom"/>
</dbReference>
<keyword evidence="8 9" id="KW-0961">Cell wall biogenesis/degradation</keyword>
<evidence type="ECO:0000259" key="10">
    <source>
        <dbReference type="PROSITE" id="PS52029"/>
    </source>
</evidence>
<dbReference type="Gene3D" id="2.40.440.10">
    <property type="entry name" value="L,D-transpeptidase catalytic domain-like"/>
    <property type="match status" value="1"/>
</dbReference>
<comment type="pathway">
    <text evidence="1 9">Cell wall biogenesis; peptidoglycan biosynthesis.</text>
</comment>
<dbReference type="InterPro" id="IPR038063">
    <property type="entry name" value="Transpep_catalytic_dom"/>
</dbReference>
<comment type="caution">
    <text evidence="11">The sequence shown here is derived from an EMBL/GenBank/DDBJ whole genome shotgun (WGS) entry which is preliminary data.</text>
</comment>
<gene>
    <name evidence="11" type="ORF">B0680_02270</name>
</gene>
<organism evidence="11 12">
    <name type="scientific">Moraxella pluranimalium</name>
    <dbReference type="NCBI Taxonomy" id="470453"/>
    <lineage>
        <taxon>Bacteria</taxon>
        <taxon>Pseudomonadati</taxon>
        <taxon>Pseudomonadota</taxon>
        <taxon>Gammaproteobacteria</taxon>
        <taxon>Moraxellales</taxon>
        <taxon>Moraxellaceae</taxon>
        <taxon>Moraxella</taxon>
    </lineage>
</organism>
<evidence type="ECO:0000256" key="8">
    <source>
        <dbReference type="ARBA" id="ARBA00023316"/>
    </source>
</evidence>
<keyword evidence="3" id="KW-0328">Glycosyltransferase</keyword>
<dbReference type="GO" id="GO:0008360">
    <property type="term" value="P:regulation of cell shape"/>
    <property type="evidence" value="ECO:0007669"/>
    <property type="project" value="UniProtKB-UniRule"/>
</dbReference>
<dbReference type="SUPFAM" id="SSF141523">
    <property type="entry name" value="L,D-transpeptidase catalytic domain-like"/>
    <property type="match status" value="1"/>
</dbReference>
<dbReference type="STRING" id="470453.B0680_02270"/>
<comment type="similarity">
    <text evidence="2">Belongs to the YkuD family.</text>
</comment>
<feature type="active site" description="Proton donor/acceptor" evidence="9">
    <location>
        <position position="128"/>
    </location>
</feature>
<feature type="domain" description="L,D-TPase catalytic" evidence="10">
    <location>
        <begin position="7"/>
        <end position="168"/>
    </location>
</feature>
<name>A0A1T0CU73_9GAMM</name>
<keyword evidence="6 9" id="KW-0133">Cell shape</keyword>
<dbReference type="PANTHER" id="PTHR30582:SF24">
    <property type="entry name" value="L,D-TRANSPEPTIDASE ERFK_SRFK-RELATED"/>
    <property type="match status" value="1"/>
</dbReference>
<sequence length="168" mass="18541">MENAMTTQLHIDTQTQTLSLIQDGQVLRSFLVSTAKNGTGQAEGTGCTPLGKHKIGEKFGDDLPNNAVFVARQFTGELYDDKLACEYPERDWILGRILWLDGCEDGINKGCDADGVCVDTKSRYIYIHGTPDSEPMGVPRSHGCVRMRNDELVWLYDQVAVGCDVVIV</sequence>
<evidence type="ECO:0000256" key="9">
    <source>
        <dbReference type="PROSITE-ProRule" id="PRU01373"/>
    </source>
</evidence>
<evidence type="ECO:0000256" key="3">
    <source>
        <dbReference type="ARBA" id="ARBA00022676"/>
    </source>
</evidence>
<dbReference type="GO" id="GO:0016757">
    <property type="term" value="F:glycosyltransferase activity"/>
    <property type="evidence" value="ECO:0007669"/>
    <property type="project" value="UniProtKB-KW"/>
</dbReference>
<dbReference type="GO" id="GO:0005576">
    <property type="term" value="C:extracellular region"/>
    <property type="evidence" value="ECO:0007669"/>
    <property type="project" value="TreeGrafter"/>
</dbReference>
<dbReference type="PANTHER" id="PTHR30582">
    <property type="entry name" value="L,D-TRANSPEPTIDASE"/>
    <property type="match status" value="1"/>
</dbReference>
<dbReference type="GO" id="GO:0071972">
    <property type="term" value="F:peptidoglycan L,D-transpeptidase activity"/>
    <property type="evidence" value="ECO:0007669"/>
    <property type="project" value="TreeGrafter"/>
</dbReference>
<evidence type="ECO:0000256" key="7">
    <source>
        <dbReference type="ARBA" id="ARBA00022984"/>
    </source>
</evidence>
<evidence type="ECO:0000313" key="12">
    <source>
        <dbReference type="Proteomes" id="UP000189800"/>
    </source>
</evidence>
<dbReference type="GO" id="GO:0071555">
    <property type="term" value="P:cell wall organization"/>
    <property type="evidence" value="ECO:0007669"/>
    <property type="project" value="UniProtKB-UniRule"/>
</dbReference>
<evidence type="ECO:0000313" key="11">
    <source>
        <dbReference type="EMBL" id="OOS25671.1"/>
    </source>
</evidence>
<dbReference type="CDD" id="cd16913">
    <property type="entry name" value="YkuD_like"/>
    <property type="match status" value="1"/>
</dbReference>
<dbReference type="Proteomes" id="UP000189800">
    <property type="component" value="Unassembled WGS sequence"/>
</dbReference>
<evidence type="ECO:0000256" key="2">
    <source>
        <dbReference type="ARBA" id="ARBA00005992"/>
    </source>
</evidence>
<keyword evidence="5" id="KW-0378">Hydrolase</keyword>
<evidence type="ECO:0000256" key="4">
    <source>
        <dbReference type="ARBA" id="ARBA00022679"/>
    </source>
</evidence>
<dbReference type="InterPro" id="IPR050979">
    <property type="entry name" value="LD-transpeptidase"/>
</dbReference>
<keyword evidence="7 9" id="KW-0573">Peptidoglycan synthesis</keyword>
<evidence type="ECO:0000256" key="1">
    <source>
        <dbReference type="ARBA" id="ARBA00004752"/>
    </source>
</evidence>
<accession>A0A1T0CU73</accession>
<dbReference type="UniPathway" id="UPA00219"/>
<dbReference type="PROSITE" id="PS52029">
    <property type="entry name" value="LD_TPASE"/>
    <property type="match status" value="1"/>
</dbReference>
<keyword evidence="4" id="KW-0808">Transferase</keyword>
<evidence type="ECO:0000256" key="6">
    <source>
        <dbReference type="ARBA" id="ARBA00022960"/>
    </source>
</evidence>